<dbReference type="SUPFAM" id="SSF56935">
    <property type="entry name" value="Porins"/>
    <property type="match status" value="1"/>
</dbReference>
<evidence type="ECO:0000256" key="6">
    <source>
        <dbReference type="ARBA" id="ARBA00023065"/>
    </source>
</evidence>
<dbReference type="InterPro" id="IPR037066">
    <property type="entry name" value="Plug_dom_sf"/>
</dbReference>
<evidence type="ECO:0000313" key="16">
    <source>
        <dbReference type="Proteomes" id="UP000320179"/>
    </source>
</evidence>
<evidence type="ECO:0000256" key="12">
    <source>
        <dbReference type="SAM" id="SignalP"/>
    </source>
</evidence>
<sequence length="698" mass="75408">MRAVHRDDVSPRPFRAPRLSVTWKWVGSALLLTMTPAWAQDAATPPPPDSTAAEHQAEQAEAALEDNIFQMAPVVVTATRTEQDVTSAPASVTVVTQEDLKRAPVGDLTDAIRLAPGISLTAGSQGRRGISIRGMDSSYTLILVDGKRVNSLEAVFRHNDFDIGLIPTEGIERIEVVRGAMSSLYGSEALGGVINIITKPIAPKWTGGIDLKAQTPTVGANGEELRSSVFLSGPLIEDTLSMKITGGFNHRQAWNGARNPGSPVLNADGAPVTREDGSIVNHGDLATLEGRNDHNGRLSLNWTPTAQQTITAEYGRAYQNRIGEYYIGGSYGDADAVVHRNDAVLGHKGKWDWGNSEVRGYWEGLESGVDGLTQDNIVAEANATAYLGINTLTVGGEARWIDLKSDEFTSGAASVHQQAIYAQDELALMDKLTLLLGARLDNHENFGLHFTPRAYAVYSPINHLTVKAGVGTGFKAPTLRQMSTESLVTSCRGRCGIIGNPDLDPEKSTNFEVSANWTMTSWALSATVFQNNIRNLIDTPRGTGVEPVGTDPATGLPLYVPRNVNRARLRGVEATASKAFGNVVRLSANYTFLESRDLENDVQLAYRPKHTLNGQIDLTPVDKLKAFVRGQYIGPQLSGTEEVESYALFDAGASYDIGKNFGVNAGVLNIANTRTEDEEGYVFQERGRTIYAGVNARF</sequence>
<evidence type="ECO:0000256" key="9">
    <source>
        <dbReference type="ARBA" id="ARBA00023237"/>
    </source>
</evidence>
<organism evidence="15 16">
    <name type="scientific">Myxococcus xanthus</name>
    <dbReference type="NCBI Taxonomy" id="34"/>
    <lineage>
        <taxon>Bacteria</taxon>
        <taxon>Pseudomonadati</taxon>
        <taxon>Myxococcota</taxon>
        <taxon>Myxococcia</taxon>
        <taxon>Myxococcales</taxon>
        <taxon>Cystobacterineae</taxon>
        <taxon>Myxococcaceae</taxon>
        <taxon>Myxococcus</taxon>
    </lineage>
</organism>
<dbReference type="PANTHER" id="PTHR30069">
    <property type="entry name" value="TONB-DEPENDENT OUTER MEMBRANE RECEPTOR"/>
    <property type="match status" value="1"/>
</dbReference>
<feature type="chain" id="PRO_5041907201" evidence="12">
    <location>
        <begin position="40"/>
        <end position="698"/>
    </location>
</feature>
<evidence type="ECO:0000256" key="8">
    <source>
        <dbReference type="ARBA" id="ARBA00023136"/>
    </source>
</evidence>
<dbReference type="InterPro" id="IPR036942">
    <property type="entry name" value="Beta-barrel_TonB_sf"/>
</dbReference>
<proteinExistence type="inferred from homology"/>
<reference evidence="15 16" key="1">
    <citation type="journal article" date="2019" name="Science">
        <title>Social genes are selection hotspots in kin groups of a soil microbe.</title>
        <authorList>
            <person name="Wielgoss S."/>
            <person name="Wolfensberger R."/>
            <person name="Sun L."/>
            <person name="Fiegna F."/>
            <person name="Velicer G.J."/>
        </authorList>
    </citation>
    <scope>NUCLEOTIDE SEQUENCE [LARGE SCALE GENOMIC DNA]</scope>
    <source>
        <strain evidence="15 16">MC3.5.9c15</strain>
    </source>
</reference>
<evidence type="ECO:0000256" key="2">
    <source>
        <dbReference type="ARBA" id="ARBA00022448"/>
    </source>
</evidence>
<evidence type="ECO:0000256" key="1">
    <source>
        <dbReference type="ARBA" id="ARBA00004571"/>
    </source>
</evidence>
<dbReference type="Gene3D" id="2.170.130.10">
    <property type="entry name" value="TonB-dependent receptor, plug domain"/>
    <property type="match status" value="1"/>
</dbReference>
<dbReference type="PROSITE" id="PS52016">
    <property type="entry name" value="TONB_DEPENDENT_REC_3"/>
    <property type="match status" value="1"/>
</dbReference>
<name>A0AAE6G6A6_MYXXA</name>
<keyword evidence="4 10" id="KW-0812">Transmembrane</keyword>
<keyword evidence="8 10" id="KW-0472">Membrane</keyword>
<evidence type="ECO:0000256" key="11">
    <source>
        <dbReference type="RuleBase" id="RU003357"/>
    </source>
</evidence>
<keyword evidence="2 10" id="KW-0813">Transport</keyword>
<dbReference type="GO" id="GO:0009279">
    <property type="term" value="C:cell outer membrane"/>
    <property type="evidence" value="ECO:0007669"/>
    <property type="project" value="UniProtKB-SubCell"/>
</dbReference>
<keyword evidence="6" id="KW-0406">Ion transport</keyword>
<dbReference type="PANTHER" id="PTHR30069:SF53">
    <property type="entry name" value="COLICIN I RECEPTOR-RELATED"/>
    <property type="match status" value="1"/>
</dbReference>
<keyword evidence="9 10" id="KW-0998">Cell outer membrane</keyword>
<keyword evidence="7 11" id="KW-0798">TonB box</keyword>
<evidence type="ECO:0000313" key="15">
    <source>
        <dbReference type="EMBL" id="QDE71717.1"/>
    </source>
</evidence>
<keyword evidence="15" id="KW-0675">Receptor</keyword>
<evidence type="ECO:0000256" key="5">
    <source>
        <dbReference type="ARBA" id="ARBA00022729"/>
    </source>
</evidence>
<feature type="domain" description="TonB-dependent receptor-like beta-barrel" evidence="13">
    <location>
        <begin position="284"/>
        <end position="670"/>
    </location>
</feature>
<comment type="subcellular location">
    <subcellularLocation>
        <location evidence="1 10">Cell outer membrane</location>
        <topology evidence="1 10">Multi-pass membrane protein</topology>
    </subcellularLocation>
</comment>
<feature type="signal peptide" evidence="12">
    <location>
        <begin position="1"/>
        <end position="39"/>
    </location>
</feature>
<evidence type="ECO:0000256" key="10">
    <source>
        <dbReference type="PROSITE-ProRule" id="PRU01360"/>
    </source>
</evidence>
<dbReference type="PROSITE" id="PS01156">
    <property type="entry name" value="TONB_DEPENDENT_REC_2"/>
    <property type="match status" value="1"/>
</dbReference>
<keyword evidence="5 12" id="KW-0732">Signal</keyword>
<dbReference type="GO" id="GO:0044718">
    <property type="term" value="P:siderophore transmembrane transport"/>
    <property type="evidence" value="ECO:0007669"/>
    <property type="project" value="TreeGrafter"/>
</dbReference>
<dbReference type="InterPro" id="IPR039426">
    <property type="entry name" value="TonB-dep_rcpt-like"/>
</dbReference>
<feature type="domain" description="TonB-dependent receptor plug" evidence="14">
    <location>
        <begin position="85"/>
        <end position="193"/>
    </location>
</feature>
<dbReference type="Gene3D" id="2.40.170.20">
    <property type="entry name" value="TonB-dependent receptor, beta-barrel domain"/>
    <property type="match status" value="1"/>
</dbReference>
<dbReference type="AlphaFoldDB" id="A0AAE6G6A6"/>
<evidence type="ECO:0000259" key="14">
    <source>
        <dbReference type="Pfam" id="PF07715"/>
    </source>
</evidence>
<dbReference type="InterPro" id="IPR012910">
    <property type="entry name" value="Plug_dom"/>
</dbReference>
<evidence type="ECO:0000259" key="13">
    <source>
        <dbReference type="Pfam" id="PF00593"/>
    </source>
</evidence>
<dbReference type="InterPro" id="IPR000531">
    <property type="entry name" value="Beta-barrel_TonB"/>
</dbReference>
<gene>
    <name evidence="15" type="ORF">BHS09_34645</name>
</gene>
<protein>
    <submittedName>
        <fullName evidence="15">TonB-dependent receptor</fullName>
    </submittedName>
</protein>
<comment type="similarity">
    <text evidence="10 11">Belongs to the TonB-dependent receptor family.</text>
</comment>
<evidence type="ECO:0000256" key="3">
    <source>
        <dbReference type="ARBA" id="ARBA00022452"/>
    </source>
</evidence>
<accession>A0AAE6G6A6</accession>
<dbReference type="InterPro" id="IPR010917">
    <property type="entry name" value="TonB_rcpt_CS"/>
</dbReference>
<dbReference type="EMBL" id="CP017174">
    <property type="protein sequence ID" value="QDE71717.1"/>
    <property type="molecule type" value="Genomic_DNA"/>
</dbReference>
<keyword evidence="3 10" id="KW-1134">Transmembrane beta strand</keyword>
<evidence type="ECO:0000256" key="4">
    <source>
        <dbReference type="ARBA" id="ARBA00022692"/>
    </source>
</evidence>
<dbReference type="Pfam" id="PF00593">
    <property type="entry name" value="TonB_dep_Rec_b-barrel"/>
    <property type="match status" value="1"/>
</dbReference>
<evidence type="ECO:0000256" key="7">
    <source>
        <dbReference type="ARBA" id="ARBA00023077"/>
    </source>
</evidence>
<dbReference type="CDD" id="cd01347">
    <property type="entry name" value="ligand_gated_channel"/>
    <property type="match status" value="1"/>
</dbReference>
<dbReference type="GO" id="GO:0015344">
    <property type="term" value="F:siderophore uptake transmembrane transporter activity"/>
    <property type="evidence" value="ECO:0007669"/>
    <property type="project" value="TreeGrafter"/>
</dbReference>
<dbReference type="Pfam" id="PF07715">
    <property type="entry name" value="Plug"/>
    <property type="match status" value="1"/>
</dbReference>
<dbReference type="Proteomes" id="UP000320179">
    <property type="component" value="Chromosome"/>
</dbReference>